<evidence type="ECO:0000313" key="1">
    <source>
        <dbReference type="EMBL" id="TRW27480.1"/>
    </source>
</evidence>
<name>A0A552VAU6_9FLAO</name>
<keyword evidence="2" id="KW-1185">Reference proteome</keyword>
<comment type="caution">
    <text evidence="1">The sequence shown here is derived from an EMBL/GenBank/DDBJ whole genome shotgun (WGS) entry which is preliminary data.</text>
</comment>
<gene>
    <name evidence="1" type="ORF">FMM05_02235</name>
</gene>
<dbReference type="OrthoDB" id="942200at2"/>
<protein>
    <recommendedName>
        <fullName evidence="3">Outer membrane protein beta-barrel domain-containing protein</fullName>
    </recommendedName>
</protein>
<dbReference type="RefSeq" id="WP_143371708.1">
    <property type="nucleotide sequence ID" value="NZ_VJVZ01000001.1"/>
</dbReference>
<proteinExistence type="predicted"/>
<dbReference type="EMBL" id="VJVZ01000001">
    <property type="protein sequence ID" value="TRW27480.1"/>
    <property type="molecule type" value="Genomic_DNA"/>
</dbReference>
<evidence type="ECO:0000313" key="2">
    <source>
        <dbReference type="Proteomes" id="UP000320643"/>
    </source>
</evidence>
<accession>A0A552VAU6</accession>
<sequence length="189" mass="20734">MSRLYFYLFVILFSGTVFNRIYAQPNTGEFINASVGLGIVAPNDESEIDGSGFYAQAEYVWAPRTWFGVRPYAGLIIASGESDEDEIQGLSIKSNAALLGAKIRLVAPIPYVAPFIESGVGMSIGSFETHTEYTNLKKDGVLLHIPFTVGLALGRRHKVEVKFTYYYHDAVDQFSGAAAFGLSFPINND</sequence>
<dbReference type="AlphaFoldDB" id="A0A552VAU6"/>
<organism evidence="1 2">
    <name type="scientific">Flavobacterium zepuense</name>
    <dbReference type="NCBI Taxonomy" id="2593302"/>
    <lineage>
        <taxon>Bacteria</taxon>
        <taxon>Pseudomonadati</taxon>
        <taxon>Bacteroidota</taxon>
        <taxon>Flavobacteriia</taxon>
        <taxon>Flavobacteriales</taxon>
        <taxon>Flavobacteriaceae</taxon>
        <taxon>Flavobacterium</taxon>
    </lineage>
</organism>
<reference evidence="1 2" key="1">
    <citation type="submission" date="2019-07" db="EMBL/GenBank/DDBJ databases">
        <title>Flavobacterium sp. nov., isolated from glacier ice.</title>
        <authorList>
            <person name="Liu Q."/>
            <person name="Xin Y.-H."/>
        </authorList>
    </citation>
    <scope>NUCLEOTIDE SEQUENCE [LARGE SCALE GENOMIC DNA]</scope>
    <source>
        <strain evidence="1 2">ZT4R6</strain>
    </source>
</reference>
<evidence type="ECO:0008006" key="3">
    <source>
        <dbReference type="Google" id="ProtNLM"/>
    </source>
</evidence>
<dbReference type="Proteomes" id="UP000320643">
    <property type="component" value="Unassembled WGS sequence"/>
</dbReference>